<proteinExistence type="predicted"/>
<feature type="compositionally biased region" description="Basic and acidic residues" evidence="1">
    <location>
        <begin position="415"/>
        <end position="432"/>
    </location>
</feature>
<dbReference type="Pfam" id="PF14479">
    <property type="entry name" value="HeLo"/>
    <property type="match status" value="1"/>
</dbReference>
<dbReference type="KEGG" id="bsc:COCSADRAFT_30360"/>
<dbReference type="Proteomes" id="UP000016934">
    <property type="component" value="Unassembled WGS sequence"/>
</dbReference>
<dbReference type="EMBL" id="KB445652">
    <property type="protein sequence ID" value="EMD59571.1"/>
    <property type="molecule type" value="Genomic_DNA"/>
</dbReference>
<protein>
    <recommendedName>
        <fullName evidence="2">Prion-inhibition and propagation HeLo domain-containing protein</fullName>
    </recommendedName>
</protein>
<evidence type="ECO:0000256" key="1">
    <source>
        <dbReference type="SAM" id="MobiDB-lite"/>
    </source>
</evidence>
<accession>M2SR56</accession>
<evidence type="ECO:0000313" key="4">
    <source>
        <dbReference type="Proteomes" id="UP000016934"/>
    </source>
</evidence>
<reference evidence="3 4" key="1">
    <citation type="journal article" date="2012" name="PLoS Pathog.">
        <title>Diverse lifestyles and strategies of plant pathogenesis encoded in the genomes of eighteen Dothideomycetes fungi.</title>
        <authorList>
            <person name="Ohm R.A."/>
            <person name="Feau N."/>
            <person name="Henrissat B."/>
            <person name="Schoch C.L."/>
            <person name="Horwitz B.A."/>
            <person name="Barry K.W."/>
            <person name="Condon B.J."/>
            <person name="Copeland A.C."/>
            <person name="Dhillon B."/>
            <person name="Glaser F."/>
            <person name="Hesse C.N."/>
            <person name="Kosti I."/>
            <person name="LaButti K."/>
            <person name="Lindquist E.A."/>
            <person name="Lucas S."/>
            <person name="Salamov A.A."/>
            <person name="Bradshaw R.E."/>
            <person name="Ciuffetti L."/>
            <person name="Hamelin R.C."/>
            <person name="Kema G.H.J."/>
            <person name="Lawrence C."/>
            <person name="Scott J.A."/>
            <person name="Spatafora J.W."/>
            <person name="Turgeon B.G."/>
            <person name="de Wit P.J.G.M."/>
            <person name="Zhong S."/>
            <person name="Goodwin S.B."/>
            <person name="Grigoriev I.V."/>
        </authorList>
    </citation>
    <scope>NUCLEOTIDE SEQUENCE [LARGE SCALE GENOMIC DNA]</scope>
    <source>
        <strain evidence="4">ND90Pr / ATCC 201652</strain>
    </source>
</reference>
<sequence>MAEVSGLVWSVVSLYSTCRDCYIFFNNINNAGKGSFFHTRNLAIQESILKSWGFYWNILRHSLAHGERKAEANQKREKYLGKNRYKAKGILNALFAIADLLSDHERLLNTYGIKIEKGFFESHDHNTRRVAPELIPETNRVKVEEVRGRMRRYKKNCVWSLEDREKFKAMIADLKSHNDTLYMLCPDEAVEAMNLNLPANEANRAEEIGPSQKGIRILADIAHIKAKTKELEQNPLTEQQEQKLINTPENDLAFYGCGQKLAVWKKRKQVVYVERKRYASEEKDTEDRFPPKKDILQLGKLLRNIQPAKQLLALEFIGLTQSDKESTIGYVYRLPGNLGKAKPKLPIEDIAIRAPITYLSPHWRILLLSQMFKLAKKLVASAALLHASGLLHKNIRLGNLGMRDGVLDHSKQADLEPQDHDAQHGGHAKLEMYDDDLDSRERFKNRANYSGRSSRSYSESGRE</sequence>
<dbReference type="InterPro" id="IPR029498">
    <property type="entry name" value="HeLo_dom"/>
</dbReference>
<dbReference type="InterPro" id="IPR038305">
    <property type="entry name" value="HeLo_sf"/>
</dbReference>
<dbReference type="PANTHER" id="PTHR37542:SF3">
    <property type="entry name" value="PRION-INHIBITION AND PROPAGATION HELO DOMAIN-CONTAINING PROTEIN"/>
    <property type="match status" value="1"/>
</dbReference>
<keyword evidence="4" id="KW-1185">Reference proteome</keyword>
<reference evidence="4" key="2">
    <citation type="journal article" date="2013" name="PLoS Genet.">
        <title>Comparative genome structure, secondary metabolite, and effector coding capacity across Cochliobolus pathogens.</title>
        <authorList>
            <person name="Condon B.J."/>
            <person name="Leng Y."/>
            <person name="Wu D."/>
            <person name="Bushley K.E."/>
            <person name="Ohm R.A."/>
            <person name="Otillar R."/>
            <person name="Martin J."/>
            <person name="Schackwitz W."/>
            <person name="Grimwood J."/>
            <person name="MohdZainudin N."/>
            <person name="Xue C."/>
            <person name="Wang R."/>
            <person name="Manning V.A."/>
            <person name="Dhillon B."/>
            <person name="Tu Z.J."/>
            <person name="Steffenson B.J."/>
            <person name="Salamov A."/>
            <person name="Sun H."/>
            <person name="Lowry S."/>
            <person name="LaButti K."/>
            <person name="Han J."/>
            <person name="Copeland A."/>
            <person name="Lindquist E."/>
            <person name="Barry K."/>
            <person name="Schmutz J."/>
            <person name="Baker S.E."/>
            <person name="Ciuffetti L.M."/>
            <person name="Grigoriev I.V."/>
            <person name="Zhong S."/>
            <person name="Turgeon B.G."/>
        </authorList>
    </citation>
    <scope>NUCLEOTIDE SEQUENCE [LARGE SCALE GENOMIC DNA]</scope>
    <source>
        <strain evidence="4">ND90Pr / ATCC 201652</strain>
    </source>
</reference>
<evidence type="ECO:0000313" key="3">
    <source>
        <dbReference type="EMBL" id="EMD59571.1"/>
    </source>
</evidence>
<name>M2SR56_COCSN</name>
<feature type="region of interest" description="Disordered" evidence="1">
    <location>
        <begin position="415"/>
        <end position="436"/>
    </location>
</feature>
<evidence type="ECO:0000259" key="2">
    <source>
        <dbReference type="Pfam" id="PF14479"/>
    </source>
</evidence>
<feature type="region of interest" description="Disordered" evidence="1">
    <location>
        <begin position="444"/>
        <end position="463"/>
    </location>
</feature>
<organism evidence="3 4">
    <name type="scientific">Cochliobolus sativus (strain ND90Pr / ATCC 201652)</name>
    <name type="common">Common root rot and spot blotch fungus</name>
    <name type="synonym">Bipolaris sorokiniana</name>
    <dbReference type="NCBI Taxonomy" id="665912"/>
    <lineage>
        <taxon>Eukaryota</taxon>
        <taxon>Fungi</taxon>
        <taxon>Dikarya</taxon>
        <taxon>Ascomycota</taxon>
        <taxon>Pezizomycotina</taxon>
        <taxon>Dothideomycetes</taxon>
        <taxon>Pleosporomycetidae</taxon>
        <taxon>Pleosporales</taxon>
        <taxon>Pleosporineae</taxon>
        <taxon>Pleosporaceae</taxon>
        <taxon>Bipolaris</taxon>
    </lineage>
</organism>
<feature type="compositionally biased region" description="Low complexity" evidence="1">
    <location>
        <begin position="449"/>
        <end position="463"/>
    </location>
</feature>
<dbReference type="AlphaFoldDB" id="M2SR56"/>
<dbReference type="Gene3D" id="1.20.120.1020">
    <property type="entry name" value="Prion-inhibition and propagation, HeLo domain"/>
    <property type="match status" value="1"/>
</dbReference>
<dbReference type="RefSeq" id="XP_007704452.1">
    <property type="nucleotide sequence ID" value="XM_007706262.1"/>
</dbReference>
<feature type="domain" description="Prion-inhibition and propagation HeLo" evidence="2">
    <location>
        <begin position="8"/>
        <end position="190"/>
    </location>
</feature>
<gene>
    <name evidence="3" type="ORF">COCSADRAFT_30360</name>
</gene>
<dbReference type="OrthoDB" id="1911848at2759"/>
<dbReference type="PANTHER" id="PTHR37542">
    <property type="entry name" value="HELO DOMAIN-CONTAINING PROTEIN-RELATED"/>
    <property type="match status" value="1"/>
</dbReference>
<dbReference type="HOGENOM" id="CLU_590521_0_0_1"/>
<dbReference type="GeneID" id="19136229"/>
<dbReference type="eggNOG" id="ENOG502SHAN">
    <property type="taxonomic scope" value="Eukaryota"/>
</dbReference>